<reference evidence="1" key="1">
    <citation type="submission" date="2018-09" db="EMBL/GenBank/DDBJ databases">
        <title>whole genome sequence of T. equiperdum IVM-t1 strain.</title>
        <authorList>
            <person name="Suganuma K."/>
        </authorList>
    </citation>
    <scope>NUCLEOTIDE SEQUENCE [LARGE SCALE GENOMIC DNA]</scope>
    <source>
        <strain evidence="1">IVM-t1</strain>
    </source>
</reference>
<dbReference type="AlphaFoldDB" id="A0A3L6L5M6"/>
<dbReference type="PANTHER" id="PTHR13326:SF25">
    <property type="entry name" value="TRUD DOMAIN-CONTAINING PROTEIN"/>
    <property type="match status" value="1"/>
</dbReference>
<protein>
    <submittedName>
        <fullName evidence="1">Uncharacterized protein</fullName>
    </submittedName>
</protein>
<dbReference type="GO" id="GO:0001522">
    <property type="term" value="P:pseudouridine synthesis"/>
    <property type="evidence" value="ECO:0007669"/>
    <property type="project" value="InterPro"/>
</dbReference>
<name>A0A3L6L5M6_9TRYP</name>
<dbReference type="SUPFAM" id="SSF55120">
    <property type="entry name" value="Pseudouridine synthase"/>
    <property type="match status" value="1"/>
</dbReference>
<evidence type="ECO:0000313" key="1">
    <source>
        <dbReference type="EMBL" id="RHW70547.1"/>
    </source>
</evidence>
<organism evidence="1">
    <name type="scientific">Trypanosoma brucei equiperdum</name>
    <dbReference type="NCBI Taxonomy" id="630700"/>
    <lineage>
        <taxon>Eukaryota</taxon>
        <taxon>Discoba</taxon>
        <taxon>Euglenozoa</taxon>
        <taxon>Kinetoplastea</taxon>
        <taxon>Metakinetoplastina</taxon>
        <taxon>Trypanosomatida</taxon>
        <taxon>Trypanosomatidae</taxon>
        <taxon>Trypanosoma</taxon>
    </lineage>
</organism>
<dbReference type="InterPro" id="IPR020103">
    <property type="entry name" value="PsdUridine_synth_cat_dom_sf"/>
</dbReference>
<dbReference type="GO" id="GO:0009982">
    <property type="term" value="F:pseudouridine synthase activity"/>
    <property type="evidence" value="ECO:0007669"/>
    <property type="project" value="InterPro"/>
</dbReference>
<dbReference type="GO" id="GO:0005634">
    <property type="term" value="C:nucleus"/>
    <property type="evidence" value="ECO:0007669"/>
    <property type="project" value="TreeGrafter"/>
</dbReference>
<dbReference type="Proteomes" id="UP000266743">
    <property type="component" value="Chromosome 9"/>
</dbReference>
<accession>A0A3L6L5M6</accession>
<dbReference type="EMBL" id="QSBY01000009">
    <property type="protein sequence ID" value="RHW70547.1"/>
    <property type="molecule type" value="Genomic_DNA"/>
</dbReference>
<gene>
    <name evidence="1" type="ORF">DPX39_090078800</name>
</gene>
<sequence>MTKDKVNFRYSMKYAQGAAAVEDNIGITELRSPTGRYSDMNEERNSRLTGLMKWSLDDYVVKEMWPSEAFASPSTKDLQNVRGPAAFALKIVAEGIPDETIAKLIERKCPPRTSVRFTTPLDFCSSQERIALVCSHTHASKRNFQCQQVAHVSEGVVCIGGAVDISLHLHDISSLPLCILPDVSYSVVFRGLRGSLADILPRLEALRSNGFINYTHLARHGVGLFRAFESGRQLLHREYAEFLRGYVLSLTERSPAVHKELPPFLEAIVDPKLKCSDWAGVRKGLEYALKRDEPLINLPQTGLYYPHHTLLRDLVERAADLLPKEHDSAQVIRNAVPRLIIQEKLRSVADVHFNALASLRWKMYGDRVVPGDLVLRRGDSGHATEPLDVFDAPADHINGGMTSVSHTEWLSAAGEKHLDGLLERVHLVSSEKEAQSFTTDDIVLPVLGRFAERLILPNTKMKDAFQHIAQELQVEGLPRLRAAPPATYRWLIERPKKLAYCIFDESRGWCWESDNNEPIRSQLYEDREGVLRQPSPLMAVTGKNMVARRGIRSTEQRHHYLKPARRGGMTCVVRMTLPRGTAITSALREVVQVATLDTGAIFRLLK</sequence>
<proteinExistence type="predicted"/>
<dbReference type="Gene3D" id="3.30.2350.20">
    <property type="entry name" value="TruD, catalytic domain"/>
    <property type="match status" value="1"/>
</dbReference>
<dbReference type="InterPro" id="IPR001656">
    <property type="entry name" value="PsdUridine_synth_TruD"/>
</dbReference>
<dbReference type="InterPro" id="IPR042214">
    <property type="entry name" value="TruD_catalytic"/>
</dbReference>
<dbReference type="GO" id="GO:0003723">
    <property type="term" value="F:RNA binding"/>
    <property type="evidence" value="ECO:0007669"/>
    <property type="project" value="InterPro"/>
</dbReference>
<dbReference type="PANTHER" id="PTHR13326">
    <property type="entry name" value="TRNA PSEUDOURIDINE SYNTHASE D"/>
    <property type="match status" value="1"/>
</dbReference>
<comment type="caution">
    <text evidence="1">The sequence shown here is derived from an EMBL/GenBank/DDBJ whole genome shotgun (WGS) entry which is preliminary data.</text>
</comment>